<evidence type="ECO:0000313" key="2">
    <source>
        <dbReference type="Proteomes" id="UP001143330"/>
    </source>
</evidence>
<comment type="caution">
    <text evidence="1">The sequence shown here is derived from an EMBL/GenBank/DDBJ whole genome shotgun (WGS) entry which is preliminary data.</text>
</comment>
<sequence>MSMVLRLKTPLAARLDLGGLTPSALAGKAPGEVEAIERPHGGRLVALGELFAVRAGGEGRLVIEAGDARLDGVGAGLDAGEIVVEGAVGAHAGRGMAGGLLRIAGDAGDELAAGMTGGRIELGGNAGARLGAAPSGARRGMAGGVVVIRGNAGARAGERQRGGLILVEGAVGAEAATDMIAGTLAVAGGFGAGAGRGMKRGTLIVRAVPALAEGFADTGTHDLVALRLMARRVPDLAALIGTAVRARRLVGDRLQGGLGEVLVL</sequence>
<dbReference type="NCBIfam" id="TIGR03122">
    <property type="entry name" value="one_C_dehyd_C"/>
    <property type="match status" value="1"/>
</dbReference>
<dbReference type="InterPro" id="IPR017550">
    <property type="entry name" value="Formylmethanofuran_DH_suC"/>
</dbReference>
<dbReference type="EMBL" id="BSFM01000012">
    <property type="protein sequence ID" value="GLK84344.1"/>
    <property type="molecule type" value="Genomic_DNA"/>
</dbReference>
<dbReference type="PANTHER" id="PTHR39673:SF5">
    <property type="entry name" value="TUNGSTEN-CONTAINING FORMYLMETHANOFURAN DEHYDROGENASE 2 SUBUNIT C"/>
    <property type="match status" value="1"/>
</dbReference>
<dbReference type="GO" id="GO:0018493">
    <property type="term" value="F:formylmethanofuran dehydrogenase activity"/>
    <property type="evidence" value="ECO:0007669"/>
    <property type="project" value="InterPro"/>
</dbReference>
<name>A0A9W6JXW8_9HYPH</name>
<dbReference type="PANTHER" id="PTHR39673">
    <property type="entry name" value="TUNGSTEN FORMYLMETHANOFURAN DEHYDROGENASE, SUBUNIT C (FWDC)"/>
    <property type="match status" value="1"/>
</dbReference>
<dbReference type="Proteomes" id="UP001143330">
    <property type="component" value="Unassembled WGS sequence"/>
</dbReference>
<organism evidence="1 2">
    <name type="scientific">Ancylobacter defluvii</name>
    <dbReference type="NCBI Taxonomy" id="1282440"/>
    <lineage>
        <taxon>Bacteria</taxon>
        <taxon>Pseudomonadati</taxon>
        <taxon>Pseudomonadota</taxon>
        <taxon>Alphaproteobacteria</taxon>
        <taxon>Hyphomicrobiales</taxon>
        <taxon>Xanthobacteraceae</taxon>
        <taxon>Ancylobacter</taxon>
    </lineage>
</organism>
<dbReference type="InterPro" id="IPR036485">
    <property type="entry name" value="Glu_synth_asu_C_sf"/>
</dbReference>
<dbReference type="RefSeq" id="WP_213358617.1">
    <property type="nucleotide sequence ID" value="NZ_BSFM01000012.1"/>
</dbReference>
<protein>
    <submittedName>
        <fullName evidence="1">Tungsten-containing formylmethanofuran dehydrogenase 2 subunit C</fullName>
    </submittedName>
</protein>
<reference evidence="1" key="2">
    <citation type="submission" date="2023-01" db="EMBL/GenBank/DDBJ databases">
        <authorList>
            <person name="Sun Q."/>
            <person name="Evtushenko L."/>
        </authorList>
    </citation>
    <scope>NUCLEOTIDE SEQUENCE</scope>
    <source>
        <strain evidence="1">VKM B-2789</strain>
    </source>
</reference>
<dbReference type="GO" id="GO:0046914">
    <property type="term" value="F:transition metal ion binding"/>
    <property type="evidence" value="ECO:0007669"/>
    <property type="project" value="InterPro"/>
</dbReference>
<dbReference type="SUPFAM" id="SSF69336">
    <property type="entry name" value="Alpha subunit of glutamate synthase, C-terminal domain"/>
    <property type="match status" value="1"/>
</dbReference>
<dbReference type="Gene3D" id="2.160.20.60">
    <property type="entry name" value="Glutamate synthase, alpha subunit, C-terminal domain"/>
    <property type="match status" value="1"/>
</dbReference>
<reference evidence="1" key="1">
    <citation type="journal article" date="2014" name="Int. J. Syst. Evol. Microbiol.">
        <title>Complete genome sequence of Corynebacterium casei LMG S-19264T (=DSM 44701T), isolated from a smear-ripened cheese.</title>
        <authorList>
            <consortium name="US DOE Joint Genome Institute (JGI-PGF)"/>
            <person name="Walter F."/>
            <person name="Albersmeier A."/>
            <person name="Kalinowski J."/>
            <person name="Ruckert C."/>
        </authorList>
    </citation>
    <scope>NUCLEOTIDE SEQUENCE</scope>
    <source>
        <strain evidence="1">VKM B-2789</strain>
    </source>
</reference>
<gene>
    <name evidence="1" type="ORF">GCM10017653_24140</name>
</gene>
<proteinExistence type="predicted"/>
<dbReference type="AlphaFoldDB" id="A0A9W6JXW8"/>
<evidence type="ECO:0000313" key="1">
    <source>
        <dbReference type="EMBL" id="GLK84344.1"/>
    </source>
</evidence>
<accession>A0A9W6JXW8</accession>
<keyword evidence="2" id="KW-1185">Reference proteome</keyword>
<dbReference type="GO" id="GO:0015948">
    <property type="term" value="P:methanogenesis"/>
    <property type="evidence" value="ECO:0007669"/>
    <property type="project" value="InterPro"/>
</dbReference>